<name>A0AAU2V646_9ACTN</name>
<proteinExistence type="predicted"/>
<dbReference type="EMBL" id="CP108318">
    <property type="protein sequence ID" value="WTW62883.1"/>
    <property type="molecule type" value="Genomic_DNA"/>
</dbReference>
<sequence length="68" mass="7375">MSSRRFAVDKGTDAVGEIVAEYEGSVFLRPPGGGIEWSVLPNQVRPCTEAELRSARVLSTPVIAFPWA</sequence>
<gene>
    <name evidence="1" type="ORF">OG549_20760</name>
</gene>
<evidence type="ECO:0000313" key="1">
    <source>
        <dbReference type="EMBL" id="WTW62883.1"/>
    </source>
</evidence>
<protein>
    <submittedName>
        <fullName evidence="1">Uncharacterized protein</fullName>
    </submittedName>
</protein>
<organism evidence="1">
    <name type="scientific">Streptomyces sp. NBC_00003</name>
    <dbReference type="NCBI Taxonomy" id="2903608"/>
    <lineage>
        <taxon>Bacteria</taxon>
        <taxon>Bacillati</taxon>
        <taxon>Actinomycetota</taxon>
        <taxon>Actinomycetes</taxon>
        <taxon>Kitasatosporales</taxon>
        <taxon>Streptomycetaceae</taxon>
        <taxon>Streptomyces</taxon>
    </lineage>
</organism>
<accession>A0AAU2V646</accession>
<dbReference type="AlphaFoldDB" id="A0AAU2V646"/>
<reference evidence="1" key="1">
    <citation type="submission" date="2022-10" db="EMBL/GenBank/DDBJ databases">
        <title>The complete genomes of actinobacterial strains from the NBC collection.</title>
        <authorList>
            <person name="Joergensen T.S."/>
            <person name="Alvarez Arevalo M."/>
            <person name="Sterndorff E.B."/>
            <person name="Faurdal D."/>
            <person name="Vuksanovic O."/>
            <person name="Mourched A.-S."/>
            <person name="Charusanti P."/>
            <person name="Shaw S."/>
            <person name="Blin K."/>
            <person name="Weber T."/>
        </authorList>
    </citation>
    <scope>NUCLEOTIDE SEQUENCE</scope>
    <source>
        <strain evidence="1">NBC_00003</strain>
    </source>
</reference>